<dbReference type="InterPro" id="IPR010045">
    <property type="entry name" value="DeoB"/>
</dbReference>
<organism evidence="6 7">
    <name type="scientific">Metallumcola ferriviriculae</name>
    <dbReference type="NCBI Taxonomy" id="3039180"/>
    <lineage>
        <taxon>Bacteria</taxon>
        <taxon>Bacillati</taxon>
        <taxon>Bacillota</taxon>
        <taxon>Clostridia</taxon>
        <taxon>Neomoorellales</taxon>
        <taxon>Desulfitibacteraceae</taxon>
        <taxon>Metallumcola</taxon>
    </lineage>
</organism>
<evidence type="ECO:0000313" key="7">
    <source>
        <dbReference type="Proteomes" id="UP001329915"/>
    </source>
</evidence>
<dbReference type="GO" id="GO:0043094">
    <property type="term" value="P:metabolic compound salvage"/>
    <property type="evidence" value="ECO:0007669"/>
    <property type="project" value="InterPro"/>
</dbReference>
<dbReference type="PANTHER" id="PTHR21110:SF0">
    <property type="entry name" value="PHOSPHOPENTOMUTASE"/>
    <property type="match status" value="1"/>
</dbReference>
<proteinExistence type="inferred from homology"/>
<name>A0AAU0UPK7_9FIRM</name>
<protein>
    <submittedName>
        <fullName evidence="6">Alkaline phosphatase family protein</fullName>
    </submittedName>
</protein>
<dbReference type="SUPFAM" id="SSF53649">
    <property type="entry name" value="Alkaline phosphatase-like"/>
    <property type="match status" value="1"/>
</dbReference>
<gene>
    <name evidence="6" type="ORF">MFMK1_003099</name>
</gene>
<keyword evidence="4" id="KW-0413">Isomerase</keyword>
<evidence type="ECO:0000313" key="6">
    <source>
        <dbReference type="EMBL" id="WRO23243.1"/>
    </source>
</evidence>
<evidence type="ECO:0000256" key="4">
    <source>
        <dbReference type="ARBA" id="ARBA00023235"/>
    </source>
</evidence>
<sequence>MKVILLFIDGLGLGDNSSEANPYCEANTPFLNHLMGGHKLYREVMPISGGQLTIKGIDAALGVEGIPQSATGQAAIWTGVNAPAELGYHLNGLPNAKLKRIISRDNIYLKLQGYGKAVTFANAYRPAFFTHGSGHISVSTHAAQAAGLKLRTMNDLKCGNAVYQDITNQLLCNYGYVEPLVSPTAAGRNLVRISQGFDFTVFEYFQTDIAGHKDDWNRVQEIWQTLDEFIAAVVNGIDLDSTLVILTSDHGNIEDFTIKGHTRNMVPLIGIGRNHELLLGIKDISGIASEIEKIIREDD</sequence>
<dbReference type="KEGG" id="dbc:MFMK1_003099"/>
<keyword evidence="2" id="KW-0479">Metal-binding</keyword>
<feature type="domain" description="Metalloenzyme" evidence="5">
    <location>
        <begin position="1"/>
        <end position="275"/>
    </location>
</feature>
<keyword evidence="7" id="KW-1185">Reference proteome</keyword>
<comment type="similarity">
    <text evidence="1">Belongs to the phosphopentomutase family.</text>
</comment>
<dbReference type="PANTHER" id="PTHR21110">
    <property type="entry name" value="PHOSPHOPENTOMUTASE"/>
    <property type="match status" value="1"/>
</dbReference>
<evidence type="ECO:0000256" key="3">
    <source>
        <dbReference type="ARBA" id="ARBA00023211"/>
    </source>
</evidence>
<dbReference type="Gene3D" id="3.40.720.10">
    <property type="entry name" value="Alkaline Phosphatase, subunit A"/>
    <property type="match status" value="1"/>
</dbReference>
<dbReference type="InterPro" id="IPR006124">
    <property type="entry name" value="Metalloenzyme"/>
</dbReference>
<reference evidence="6 7" key="1">
    <citation type="submission" date="2023-04" db="EMBL/GenBank/DDBJ databases">
        <authorList>
            <person name="Hsu D."/>
        </authorList>
    </citation>
    <scope>NUCLEOTIDE SEQUENCE [LARGE SCALE GENOMIC DNA]</scope>
    <source>
        <strain evidence="6 7">MK1</strain>
    </source>
</reference>
<dbReference type="GO" id="GO:0000287">
    <property type="term" value="F:magnesium ion binding"/>
    <property type="evidence" value="ECO:0007669"/>
    <property type="project" value="InterPro"/>
</dbReference>
<evidence type="ECO:0000256" key="2">
    <source>
        <dbReference type="ARBA" id="ARBA00022723"/>
    </source>
</evidence>
<dbReference type="Proteomes" id="UP001329915">
    <property type="component" value="Chromosome"/>
</dbReference>
<dbReference type="EMBL" id="CP121694">
    <property type="protein sequence ID" value="WRO23243.1"/>
    <property type="molecule type" value="Genomic_DNA"/>
</dbReference>
<dbReference type="Pfam" id="PF01676">
    <property type="entry name" value="Metalloenzyme"/>
    <property type="match status" value="1"/>
</dbReference>
<dbReference type="GO" id="GO:0008973">
    <property type="term" value="F:phosphopentomutase activity"/>
    <property type="evidence" value="ECO:0007669"/>
    <property type="project" value="InterPro"/>
</dbReference>
<evidence type="ECO:0000256" key="1">
    <source>
        <dbReference type="ARBA" id="ARBA00010373"/>
    </source>
</evidence>
<keyword evidence="3" id="KW-0464">Manganese</keyword>
<dbReference type="AlphaFoldDB" id="A0AAU0UPK7"/>
<evidence type="ECO:0000259" key="5">
    <source>
        <dbReference type="Pfam" id="PF01676"/>
    </source>
</evidence>
<dbReference type="GO" id="GO:0009117">
    <property type="term" value="P:nucleotide metabolic process"/>
    <property type="evidence" value="ECO:0007669"/>
    <property type="project" value="InterPro"/>
</dbReference>
<dbReference type="RefSeq" id="WP_366922626.1">
    <property type="nucleotide sequence ID" value="NZ_CP121694.1"/>
</dbReference>
<dbReference type="InterPro" id="IPR017850">
    <property type="entry name" value="Alkaline_phosphatase_core_sf"/>
</dbReference>
<accession>A0AAU0UPK7</accession>
<dbReference type="GO" id="GO:0005829">
    <property type="term" value="C:cytosol"/>
    <property type="evidence" value="ECO:0007669"/>
    <property type="project" value="TreeGrafter"/>
</dbReference>